<evidence type="ECO:0008006" key="4">
    <source>
        <dbReference type="Google" id="ProtNLM"/>
    </source>
</evidence>
<dbReference type="PANTHER" id="PTHR39335">
    <property type="entry name" value="BLL4220 PROTEIN"/>
    <property type="match status" value="1"/>
</dbReference>
<accession>A0A165M9Q9</accession>
<reference evidence="2 3" key="1">
    <citation type="submission" date="2016-03" db="EMBL/GenBank/DDBJ databases">
        <title>Speciation and ecological success in dimly lit waters: horizontal gene transfer in a green sulfur bacteria bloom unveiled by metagenomic assembly.</title>
        <authorList>
            <person name="Llorens-Mares T."/>
            <person name="Liu Z."/>
            <person name="Allen L.Z."/>
            <person name="Rusch D.B."/>
            <person name="Craig M.T."/>
            <person name="Dupont C.L."/>
            <person name="Bryant D.A."/>
            <person name="Casamayor E.O."/>
        </authorList>
    </citation>
    <scope>NUCLEOTIDE SEQUENCE [LARGE SCALE GENOMIC DNA]</scope>
    <source>
        <strain evidence="2">CIII</strain>
    </source>
</reference>
<feature type="chain" id="PRO_5007862237" description="Lipoprotein" evidence="1">
    <location>
        <begin position="24"/>
        <end position="155"/>
    </location>
</feature>
<sequence>MKKMGLVIAAVVMMLFVWKSGMAAEPDVRVMQKAGVGSYLADAEGMTLYWYKNDSKGRSTCMGACIDRWPAFFTGAVLSAAPSMTQADFGTIRRSEGKMQNTFRGMPLYYYAMDRKPGDTMGHKMNNLWFVIDPLKFVAPEKQLYGNSKPAEGKE</sequence>
<keyword evidence="1" id="KW-0732">Signal</keyword>
<gene>
    <name evidence="2" type="ORF">A3K90_00460</name>
</gene>
<dbReference type="InterPro" id="IPR005297">
    <property type="entry name" value="Lipoprotein_repeat"/>
</dbReference>
<organism evidence="2 3">
    <name type="scientific">Pelodictyon luteolum</name>
    <dbReference type="NCBI Taxonomy" id="1100"/>
    <lineage>
        <taxon>Bacteria</taxon>
        <taxon>Pseudomonadati</taxon>
        <taxon>Chlorobiota</taxon>
        <taxon>Chlorobiia</taxon>
        <taxon>Chlorobiales</taxon>
        <taxon>Chlorobiaceae</taxon>
        <taxon>Chlorobium/Pelodictyon group</taxon>
        <taxon>Pelodictyon</taxon>
    </lineage>
</organism>
<dbReference type="GO" id="GO:0043448">
    <property type="term" value="P:alkane catabolic process"/>
    <property type="evidence" value="ECO:0007669"/>
    <property type="project" value="TreeGrafter"/>
</dbReference>
<evidence type="ECO:0000313" key="2">
    <source>
        <dbReference type="EMBL" id="KZK74984.1"/>
    </source>
</evidence>
<dbReference type="EMBL" id="LVWG01000016">
    <property type="protein sequence ID" value="KZK74984.1"/>
    <property type="molecule type" value="Genomic_DNA"/>
</dbReference>
<dbReference type="PANTHER" id="PTHR39335:SF1">
    <property type="entry name" value="BLL4220 PROTEIN"/>
    <property type="match status" value="1"/>
</dbReference>
<evidence type="ECO:0000256" key="1">
    <source>
        <dbReference type="SAM" id="SignalP"/>
    </source>
</evidence>
<comment type="caution">
    <text evidence="2">The sequence shown here is derived from an EMBL/GenBank/DDBJ whole genome shotgun (WGS) entry which is preliminary data.</text>
</comment>
<name>A0A165M9Q9_PELLU</name>
<proteinExistence type="predicted"/>
<evidence type="ECO:0000313" key="3">
    <source>
        <dbReference type="Proteomes" id="UP000076481"/>
    </source>
</evidence>
<feature type="signal peptide" evidence="1">
    <location>
        <begin position="1"/>
        <end position="23"/>
    </location>
</feature>
<dbReference type="Proteomes" id="UP000076481">
    <property type="component" value="Unassembled WGS sequence"/>
</dbReference>
<dbReference type="RefSeq" id="WP_303680926.1">
    <property type="nucleotide sequence ID" value="NZ_LVWG01000016.1"/>
</dbReference>
<dbReference type="AlphaFoldDB" id="A0A165M9Q9"/>
<protein>
    <recommendedName>
        <fullName evidence="4">Lipoprotein</fullName>
    </recommendedName>
</protein>
<dbReference type="Pfam" id="PF03640">
    <property type="entry name" value="Lipoprotein_15"/>
    <property type="match status" value="2"/>
</dbReference>